<dbReference type="PANTHER" id="PTHR46268">
    <property type="entry name" value="STRESS RESPONSE PROTEIN NHAX"/>
    <property type="match status" value="1"/>
</dbReference>
<gene>
    <name evidence="3" type="ORF">P8A19_38340</name>
</gene>
<dbReference type="EMBL" id="CP120988">
    <property type="protein sequence ID" value="WLQ60935.1"/>
    <property type="molecule type" value="Genomic_DNA"/>
</dbReference>
<keyword evidence="4" id="KW-1185">Reference proteome</keyword>
<comment type="similarity">
    <text evidence="1">Belongs to the universal stress protein A family.</text>
</comment>
<dbReference type="RefSeq" id="WP_306068922.1">
    <property type="nucleotide sequence ID" value="NZ_CP120988.1"/>
</dbReference>
<protein>
    <submittedName>
        <fullName evidence="3">Universal stress protein</fullName>
    </submittedName>
</protein>
<evidence type="ECO:0000313" key="3">
    <source>
        <dbReference type="EMBL" id="WLQ60935.1"/>
    </source>
</evidence>
<feature type="domain" description="UspA" evidence="2">
    <location>
        <begin position="14"/>
        <end position="146"/>
    </location>
</feature>
<dbReference type="Pfam" id="PF00582">
    <property type="entry name" value="Usp"/>
    <property type="match status" value="2"/>
</dbReference>
<name>A0ABY9IZG7_9ACTN</name>
<dbReference type="SUPFAM" id="SSF52402">
    <property type="entry name" value="Adenine nucleotide alpha hydrolases-like"/>
    <property type="match status" value="2"/>
</dbReference>
<organism evidence="3 4">
    <name type="scientific">Streptomyces poriferorum</name>
    <dbReference type="NCBI Taxonomy" id="2798799"/>
    <lineage>
        <taxon>Bacteria</taxon>
        <taxon>Bacillati</taxon>
        <taxon>Actinomycetota</taxon>
        <taxon>Actinomycetes</taxon>
        <taxon>Kitasatosporales</taxon>
        <taxon>Streptomycetaceae</taxon>
        <taxon>Streptomyces</taxon>
    </lineage>
</organism>
<dbReference type="PRINTS" id="PR01438">
    <property type="entry name" value="UNVRSLSTRESS"/>
</dbReference>
<sequence>MTSDFPGPPELGAVVVGVDASPQARTAALWAAAEADRRGRQLYIVHAGDTDRRAILSSADSIQALSETARELLAGTADAVAERFPGLTMTKELSRQEPVAGLYAAAGNRGTIVVGSRGLGGFGALMLGSVSLGVVSRTKVPVIVVRGEPDRTETDAITAAVYGASDLDWLMVAAAEAQVRHASLRLLSVCNVLAHVGSVTTMLDDVGGIAEQRVHEVAAMADRVRARYPGLTLTHHVETGTSVPGVLVEATADTDLLVMGSRHRVFRAGPALGRVSHALLHHGRCPVEIIPPDFAVAGDEP</sequence>
<reference evidence="3 4" key="1">
    <citation type="submission" date="2023-03" db="EMBL/GenBank/DDBJ databases">
        <title>Isolation and description of six Streptomyces strains from soil environments, able to metabolize different microbial glucans.</title>
        <authorList>
            <person name="Widen T."/>
            <person name="Larsbrink J."/>
        </authorList>
    </citation>
    <scope>NUCLEOTIDE SEQUENCE [LARGE SCALE GENOMIC DNA]</scope>
    <source>
        <strain evidence="3 4">Alt2</strain>
    </source>
</reference>
<accession>A0ABY9IZG7</accession>
<dbReference type="Gene3D" id="3.40.50.620">
    <property type="entry name" value="HUPs"/>
    <property type="match status" value="2"/>
</dbReference>
<dbReference type="PANTHER" id="PTHR46268:SF6">
    <property type="entry name" value="UNIVERSAL STRESS PROTEIN UP12"/>
    <property type="match status" value="1"/>
</dbReference>
<evidence type="ECO:0000259" key="2">
    <source>
        <dbReference type="Pfam" id="PF00582"/>
    </source>
</evidence>
<dbReference type="InterPro" id="IPR006015">
    <property type="entry name" value="Universal_stress_UspA"/>
</dbReference>
<proteinExistence type="inferred from homology"/>
<evidence type="ECO:0000313" key="4">
    <source>
        <dbReference type="Proteomes" id="UP001235744"/>
    </source>
</evidence>
<dbReference type="InterPro" id="IPR014729">
    <property type="entry name" value="Rossmann-like_a/b/a_fold"/>
</dbReference>
<evidence type="ECO:0000256" key="1">
    <source>
        <dbReference type="ARBA" id="ARBA00008791"/>
    </source>
</evidence>
<dbReference type="InterPro" id="IPR006016">
    <property type="entry name" value="UspA"/>
</dbReference>
<dbReference type="Proteomes" id="UP001235744">
    <property type="component" value="Chromosome"/>
</dbReference>
<feature type="domain" description="UspA" evidence="2">
    <location>
        <begin position="172"/>
        <end position="290"/>
    </location>
</feature>